<protein>
    <submittedName>
        <fullName evidence="1">Uncharacterized protein</fullName>
    </submittedName>
</protein>
<dbReference type="Gene3D" id="3.40.50.150">
    <property type="entry name" value="Vaccinia Virus protein VP39"/>
    <property type="match status" value="1"/>
</dbReference>
<gene>
    <name evidence="1" type="ORF">ACOF00016_LOCUS9852</name>
</gene>
<evidence type="ECO:0000313" key="1">
    <source>
        <dbReference type="EMBL" id="CAE0412590.1"/>
    </source>
</evidence>
<reference evidence="1" key="1">
    <citation type="submission" date="2021-01" db="EMBL/GenBank/DDBJ databases">
        <authorList>
            <person name="Corre E."/>
            <person name="Pelletier E."/>
            <person name="Niang G."/>
            <person name="Scheremetjew M."/>
            <person name="Finn R."/>
            <person name="Kale V."/>
            <person name="Holt S."/>
            <person name="Cochrane G."/>
            <person name="Meng A."/>
            <person name="Brown T."/>
            <person name="Cohen L."/>
        </authorList>
    </citation>
    <scope>NUCLEOTIDE SEQUENCE</scope>
    <source>
        <strain evidence="1">CCMP127</strain>
    </source>
</reference>
<dbReference type="AlphaFoldDB" id="A0A7S3L5U8"/>
<sequence length="418" mass="46918">MSDTREEPSRRGRVAILACGYQQVQIAKSGNSFPAWLVQVTTTTRNDETAVSWVWRSKRDLWRLARKASGTFPKAAWTKLGSAAPWKRPDFDAYATFKGEESSSSSEGYENLQKLMDEKSSENNWQPIMKKSLFQIDQFLQKVASEAQQAKKKNDPLRECWNDFVRGASGSEQMNHNAASSPRVGNALGQYFCHPSNARQLISTALLRLRKTICSDDNGDDRSGNKPIFFIEPSCGYGQIIESLLEVTVKSPDSPLVAAKNFQLRGIDLDVLAIEKCREKFKDKDSVEFVLSNFLKTSPPDEWAVLPAHERPMVVALGGPPYTAGAGQGGSDESSMGRDLPMQFVRHAIDAYAAVVVCFLMPARCERVDYVKEGWVREFYEYESIQLEAPSVFFFQGNDSDPVTQPSIIQCFWRKGEM</sequence>
<accession>A0A7S3L5U8</accession>
<name>A0A7S3L5U8_9STRA</name>
<organism evidence="1">
    <name type="scientific">Amphora coffeiformis</name>
    <dbReference type="NCBI Taxonomy" id="265554"/>
    <lineage>
        <taxon>Eukaryota</taxon>
        <taxon>Sar</taxon>
        <taxon>Stramenopiles</taxon>
        <taxon>Ochrophyta</taxon>
        <taxon>Bacillariophyta</taxon>
        <taxon>Bacillariophyceae</taxon>
        <taxon>Bacillariophycidae</taxon>
        <taxon>Thalassiophysales</taxon>
        <taxon>Catenulaceae</taxon>
        <taxon>Amphora</taxon>
    </lineage>
</organism>
<dbReference type="InterPro" id="IPR029063">
    <property type="entry name" value="SAM-dependent_MTases_sf"/>
</dbReference>
<proteinExistence type="predicted"/>
<dbReference type="SUPFAM" id="SSF53335">
    <property type="entry name" value="S-adenosyl-L-methionine-dependent methyltransferases"/>
    <property type="match status" value="1"/>
</dbReference>
<dbReference type="EMBL" id="HBIM01011976">
    <property type="protein sequence ID" value="CAE0412590.1"/>
    <property type="molecule type" value="Transcribed_RNA"/>
</dbReference>